<keyword evidence="2" id="KW-0808">Transferase</keyword>
<dbReference type="PANTHER" id="PTHR10509:SF14">
    <property type="entry name" value="CAFFEOYL-COA O-METHYLTRANSFERASE 3-RELATED"/>
    <property type="match status" value="1"/>
</dbReference>
<evidence type="ECO:0000256" key="4">
    <source>
        <dbReference type="ARBA" id="ARBA00023453"/>
    </source>
</evidence>
<dbReference type="GO" id="GO:0008757">
    <property type="term" value="F:S-adenosylmethionine-dependent methyltransferase activity"/>
    <property type="evidence" value="ECO:0007669"/>
    <property type="project" value="TreeGrafter"/>
</dbReference>
<evidence type="ECO:0000256" key="2">
    <source>
        <dbReference type="ARBA" id="ARBA00022679"/>
    </source>
</evidence>
<organism evidence="5 6">
    <name type="scientific">Moniliophthora roreri</name>
    <name type="common">Frosty pod rot fungus</name>
    <name type="synonym">Monilia roreri</name>
    <dbReference type="NCBI Taxonomy" id="221103"/>
    <lineage>
        <taxon>Eukaryota</taxon>
        <taxon>Fungi</taxon>
        <taxon>Dikarya</taxon>
        <taxon>Basidiomycota</taxon>
        <taxon>Agaricomycotina</taxon>
        <taxon>Agaricomycetes</taxon>
        <taxon>Agaricomycetidae</taxon>
        <taxon>Agaricales</taxon>
        <taxon>Marasmiineae</taxon>
        <taxon>Marasmiaceae</taxon>
        <taxon>Moniliophthora</taxon>
    </lineage>
</organism>
<dbReference type="PANTHER" id="PTHR10509">
    <property type="entry name" value="O-METHYLTRANSFERASE-RELATED"/>
    <property type="match status" value="1"/>
</dbReference>
<dbReference type="GO" id="GO:0008171">
    <property type="term" value="F:O-methyltransferase activity"/>
    <property type="evidence" value="ECO:0007669"/>
    <property type="project" value="InterPro"/>
</dbReference>
<comment type="similarity">
    <text evidence="4">Belongs to the class I-like SAM-binding methyltransferase superfamily. Cation-dependent O-methyltransferase family.</text>
</comment>
<protein>
    <recommendedName>
        <fullName evidence="7">O-methyltransferase family 3 protein</fullName>
    </recommendedName>
</protein>
<evidence type="ECO:0000256" key="3">
    <source>
        <dbReference type="ARBA" id="ARBA00022691"/>
    </source>
</evidence>
<evidence type="ECO:0008006" key="7">
    <source>
        <dbReference type="Google" id="ProtNLM"/>
    </source>
</evidence>
<dbReference type="AlphaFoldDB" id="A0A0W0F0J0"/>
<dbReference type="CDD" id="cd02440">
    <property type="entry name" value="AdoMet_MTases"/>
    <property type="match status" value="1"/>
</dbReference>
<reference evidence="5 6" key="1">
    <citation type="submission" date="2015-12" db="EMBL/GenBank/DDBJ databases">
        <title>Draft genome sequence of Moniliophthora roreri, the causal agent of frosty pod rot of cacao.</title>
        <authorList>
            <person name="Aime M.C."/>
            <person name="Diaz-Valderrama J.R."/>
            <person name="Kijpornyongpan T."/>
            <person name="Phillips-Mora W."/>
        </authorList>
    </citation>
    <scope>NUCLEOTIDE SEQUENCE [LARGE SCALE GENOMIC DNA]</scope>
    <source>
        <strain evidence="5 6">MCA 2952</strain>
    </source>
</reference>
<dbReference type="InterPro" id="IPR002935">
    <property type="entry name" value="SAM_O-MeTrfase"/>
</dbReference>
<dbReference type="eggNOG" id="KOG1663">
    <property type="taxonomic scope" value="Eukaryota"/>
</dbReference>
<dbReference type="EMBL" id="LATX01002409">
    <property type="protein sequence ID" value="KTB29835.1"/>
    <property type="molecule type" value="Genomic_DNA"/>
</dbReference>
<keyword evidence="3" id="KW-0949">S-adenosyl-L-methionine</keyword>
<dbReference type="Proteomes" id="UP000054988">
    <property type="component" value="Unassembled WGS sequence"/>
</dbReference>
<evidence type="ECO:0000256" key="1">
    <source>
        <dbReference type="ARBA" id="ARBA00022603"/>
    </source>
</evidence>
<dbReference type="SUPFAM" id="SSF53335">
    <property type="entry name" value="S-adenosyl-L-methionine-dependent methyltransferases"/>
    <property type="match status" value="1"/>
</dbReference>
<accession>A0A0W0F0J0</accession>
<comment type="caution">
    <text evidence="5">The sequence shown here is derived from an EMBL/GenBank/DDBJ whole genome shotgun (WGS) entry which is preliminary data.</text>
</comment>
<dbReference type="Gene3D" id="3.40.50.150">
    <property type="entry name" value="Vaccinia Virus protein VP39"/>
    <property type="match status" value="1"/>
</dbReference>
<dbReference type="InterPro" id="IPR050362">
    <property type="entry name" value="Cation-dep_OMT"/>
</dbReference>
<dbReference type="InterPro" id="IPR029063">
    <property type="entry name" value="SAM-dependent_MTases_sf"/>
</dbReference>
<evidence type="ECO:0000313" key="6">
    <source>
        <dbReference type="Proteomes" id="UP000054988"/>
    </source>
</evidence>
<dbReference type="PROSITE" id="PS51682">
    <property type="entry name" value="SAM_OMT_I"/>
    <property type="match status" value="1"/>
</dbReference>
<proteinExistence type="inferred from homology"/>
<sequence>MSQGQPFRITTIDDWARSDRYHNSFLLPEHDDVLESALRRSQENGLPDIAVSAAQGRLLNLLIKSIGVKRILEVGTLGGYSTIWLGRALPENGELITLELEEKHAQVAIANLAYAGLSDKCKVLVGPAYDSMVKLDSDKPFDFVFIDADKPSNLKYFLEAKRLVRKGGVIIVDNVVRYGRVADPEQTDDKVEGVRSLLKALKEDKEVEATTIGTQLEACPEGCSLWSKSRIGVA</sequence>
<evidence type="ECO:0000313" key="5">
    <source>
        <dbReference type="EMBL" id="KTB29835.1"/>
    </source>
</evidence>
<gene>
    <name evidence="5" type="ORF">WG66_17577</name>
</gene>
<keyword evidence="1" id="KW-0489">Methyltransferase</keyword>
<name>A0A0W0F0J0_MONRR</name>
<dbReference type="Pfam" id="PF01596">
    <property type="entry name" value="Methyltransf_3"/>
    <property type="match status" value="1"/>
</dbReference>
<dbReference type="GO" id="GO:0032259">
    <property type="term" value="P:methylation"/>
    <property type="evidence" value="ECO:0007669"/>
    <property type="project" value="UniProtKB-KW"/>
</dbReference>